<keyword evidence="2" id="KW-0812">Transmembrane</keyword>
<comment type="similarity">
    <text evidence="1">Belongs to the glycosyltransferase 20 family.</text>
</comment>
<evidence type="ECO:0000313" key="3">
    <source>
        <dbReference type="EMBL" id="MBB6133828.1"/>
    </source>
</evidence>
<dbReference type="Proteomes" id="UP000540787">
    <property type="component" value="Unassembled WGS sequence"/>
</dbReference>
<feature type="transmembrane region" description="Helical" evidence="2">
    <location>
        <begin position="169"/>
        <end position="193"/>
    </location>
</feature>
<comment type="caution">
    <text evidence="3">The sequence shown here is derived from an EMBL/GenBank/DDBJ whole genome shotgun (WGS) entry which is preliminary data.</text>
</comment>
<keyword evidence="2" id="KW-0472">Membrane</keyword>
<feature type="transmembrane region" description="Helical" evidence="2">
    <location>
        <begin position="12"/>
        <end position="31"/>
    </location>
</feature>
<dbReference type="EC" id="2.4.1.15" evidence="3"/>
<accession>A0A7X0CE50</accession>
<dbReference type="EMBL" id="JACHBX010000002">
    <property type="protein sequence ID" value="MBB6133828.1"/>
    <property type="molecule type" value="Genomic_DNA"/>
</dbReference>
<evidence type="ECO:0000256" key="1">
    <source>
        <dbReference type="ARBA" id="ARBA00008799"/>
    </source>
</evidence>
<keyword evidence="4" id="KW-1185">Reference proteome</keyword>
<dbReference type="GO" id="GO:0003825">
    <property type="term" value="F:alpha,alpha-trehalose-phosphate synthase (UDP-forming) activity"/>
    <property type="evidence" value="ECO:0007669"/>
    <property type="project" value="UniProtKB-EC"/>
</dbReference>
<evidence type="ECO:0000256" key="2">
    <source>
        <dbReference type="SAM" id="Phobius"/>
    </source>
</evidence>
<dbReference type="PANTHER" id="PTHR10788">
    <property type="entry name" value="TREHALOSE-6-PHOSPHATE SYNTHASE"/>
    <property type="match status" value="1"/>
</dbReference>
<reference evidence="3 4" key="1">
    <citation type="submission" date="2020-08" db="EMBL/GenBank/DDBJ databases">
        <title>The Agave Microbiome: Exploring the role of microbial communities in plant adaptations to desert environments.</title>
        <authorList>
            <person name="Partida-Martinez L.P."/>
        </authorList>
    </citation>
    <scope>NUCLEOTIDE SEQUENCE [LARGE SCALE GENOMIC DNA]</scope>
    <source>
        <strain evidence="3 4">AT3.2</strain>
    </source>
</reference>
<keyword evidence="3" id="KW-0808">Transferase</keyword>
<dbReference type="PANTHER" id="PTHR10788:SF106">
    <property type="entry name" value="BCDNA.GH08860"/>
    <property type="match status" value="1"/>
</dbReference>
<dbReference type="AlphaFoldDB" id="A0A7X0CE50"/>
<name>A0A7X0CE50_9BURK</name>
<gene>
    <name evidence="3" type="ORF">HD842_001970</name>
</gene>
<proteinExistence type="inferred from homology"/>
<dbReference type="RefSeq" id="WP_183553887.1">
    <property type="nucleotide sequence ID" value="NZ_JACHBX010000002.1"/>
</dbReference>
<keyword evidence="2" id="KW-1133">Transmembrane helix</keyword>
<dbReference type="SUPFAM" id="SSF53756">
    <property type="entry name" value="UDP-Glycosyltransferase/glycogen phosphorylase"/>
    <property type="match status" value="1"/>
</dbReference>
<organism evidence="3 4">
    <name type="scientific">Massilia aurea</name>
    <dbReference type="NCBI Taxonomy" id="373040"/>
    <lineage>
        <taxon>Bacteria</taxon>
        <taxon>Pseudomonadati</taxon>
        <taxon>Pseudomonadota</taxon>
        <taxon>Betaproteobacteria</taxon>
        <taxon>Burkholderiales</taxon>
        <taxon>Oxalobacteraceae</taxon>
        <taxon>Telluria group</taxon>
        <taxon>Massilia</taxon>
    </lineage>
</organism>
<sequence>MRFRSIQLSLRFIVPLALVLALFGYFAIPWMENLTQRWFVRDLDTRSRLVSSTLQQPLLTYLEDGSGERINDAFERAIQDERLYALALCSTDGMLLYKTSTYPATLGCREGQVSNEEDGSTSNPVVRLAEGPVHVSTRELMQDGVSAGRLVLVQDMSFIERRSADTKKYILGLFVLMAGAISMITVIIAHLSWHGWVAGMREMLRGELLPRSPRRGAAQPAPVEGDMAPLASEFRAMLNDYQRELAASPVESTTWSPETLKLLLNQDLAGDQILVVSNREPYIHVATPNGVKVQRPASGLVTAVEAVMRACSGTWIAHGAGSADRETVDANDHVPVPPDNPSYTLRRVWLSKEEEQGYYYGFANEGLWPLCHIAHVRPVFRSTDWAEYVRVNQRFADAVIAEARSDNPVVLVQDYHFALLPRMVRAVLPKATIITFWHIPWPNPESFGICPWREEILDGMLGSTILGFHTPFHRKNFLDTVDRYLETRIEDEASTVSYGNQLTQVKPYPISIAWPDEIPGEPDIAACRAEIRQSLSLPADQLLGIGVDRLDYTKGIVERFEAVERMFELYPEMIGKFTFVQIAAPTRSSLDEYQNLETRVRGLAQRINDRYASGTYLPIVLKTEHHEQRQLRTYFRASDVCSVTSLHDGMNLVAKEFIAARDDEGGALILSQFTGAARELHEALIVNPYHIEEGAEALYQALRMPRDEQRERMRSMRRRVRDFNVYRWAGRMLQDAARLRQRERVKSRIVSLSQDRVRRGEA</sequence>
<dbReference type="Pfam" id="PF00982">
    <property type="entry name" value="Glyco_transf_20"/>
    <property type="match status" value="1"/>
</dbReference>
<dbReference type="Gene3D" id="3.40.50.2000">
    <property type="entry name" value="Glycogen Phosphorylase B"/>
    <property type="match status" value="2"/>
</dbReference>
<dbReference type="CDD" id="cd03788">
    <property type="entry name" value="GT20_TPS"/>
    <property type="match status" value="1"/>
</dbReference>
<keyword evidence="3" id="KW-0328">Glycosyltransferase</keyword>
<protein>
    <submittedName>
        <fullName evidence="3">Trehalose 6-phosphate synthase</fullName>
        <ecNumber evidence="3">2.4.1.15</ecNumber>
    </submittedName>
</protein>
<evidence type="ECO:0000313" key="4">
    <source>
        <dbReference type="Proteomes" id="UP000540787"/>
    </source>
</evidence>
<dbReference type="InterPro" id="IPR001830">
    <property type="entry name" value="Glyco_trans_20"/>
</dbReference>
<dbReference type="GO" id="GO:0005992">
    <property type="term" value="P:trehalose biosynthetic process"/>
    <property type="evidence" value="ECO:0007669"/>
    <property type="project" value="InterPro"/>
</dbReference>